<feature type="domain" description="Myb/SANT-like DNA-binding" evidence="2">
    <location>
        <begin position="4"/>
        <end position="93"/>
    </location>
</feature>
<dbReference type="InterPro" id="IPR044822">
    <property type="entry name" value="Myb_DNA-bind_4"/>
</dbReference>
<evidence type="ECO:0000259" key="2">
    <source>
        <dbReference type="Pfam" id="PF13837"/>
    </source>
</evidence>
<dbReference type="Proteomes" id="UP000075884">
    <property type="component" value="Unassembled WGS sequence"/>
</dbReference>
<evidence type="ECO:0000313" key="3">
    <source>
        <dbReference type="EnsemblMetazoa" id="ADIR006438-PA"/>
    </source>
</evidence>
<protein>
    <recommendedName>
        <fullName evidence="2">Myb/SANT-like DNA-binding domain-containing protein</fullName>
    </recommendedName>
</protein>
<evidence type="ECO:0000256" key="1">
    <source>
        <dbReference type="SAM" id="MobiDB-lite"/>
    </source>
</evidence>
<sequence length="265" mass="30710">MAKRNMWTYEETIEMLNIMLEQHSLKAMNGRPFRRDKAFRLVQEEMETRGYHAKDIKQIENRWKNLKKRYMDIQKNPSLATSQPFQYYGQIDLMMAGKPPATETKLWALSISKVSPQQNTSIESTSIEANCSAMEALEDMDEYDEELKRDDSAVCEPVTAKSPDVPQPSTVRSVPKRSKRCKTGGTSRRSGAYESSSSVHATFTEQDVFHNQKSLIDYQFGLYSRAQEESDKKFLDMTRQMFEECNDRFQSFFEKLMTDNETGSC</sequence>
<proteinExistence type="predicted"/>
<accession>A0A182NFL6</accession>
<dbReference type="VEuPathDB" id="VectorBase:ADIR006438"/>
<dbReference type="Gene3D" id="1.10.10.60">
    <property type="entry name" value="Homeodomain-like"/>
    <property type="match status" value="1"/>
</dbReference>
<reference evidence="4" key="1">
    <citation type="submission" date="2013-03" db="EMBL/GenBank/DDBJ databases">
        <title>The Genome Sequence of Anopheles dirus WRAIR2.</title>
        <authorList>
            <consortium name="The Broad Institute Genomics Platform"/>
            <person name="Neafsey D.E."/>
            <person name="Walton C."/>
            <person name="Walker B."/>
            <person name="Young S.K."/>
            <person name="Zeng Q."/>
            <person name="Gargeya S."/>
            <person name="Fitzgerald M."/>
            <person name="Haas B."/>
            <person name="Abouelleil A."/>
            <person name="Allen A.W."/>
            <person name="Alvarado L."/>
            <person name="Arachchi H.M."/>
            <person name="Berlin A.M."/>
            <person name="Chapman S.B."/>
            <person name="Gainer-Dewar J."/>
            <person name="Goldberg J."/>
            <person name="Griggs A."/>
            <person name="Gujja S."/>
            <person name="Hansen M."/>
            <person name="Howarth C."/>
            <person name="Imamovic A."/>
            <person name="Ireland A."/>
            <person name="Larimer J."/>
            <person name="McCowan C."/>
            <person name="Murphy C."/>
            <person name="Pearson M."/>
            <person name="Poon T.W."/>
            <person name="Priest M."/>
            <person name="Roberts A."/>
            <person name="Saif S."/>
            <person name="Shea T."/>
            <person name="Sisk P."/>
            <person name="Sykes S."/>
            <person name="Wortman J."/>
            <person name="Nusbaum C."/>
            <person name="Birren B."/>
        </authorList>
    </citation>
    <scope>NUCLEOTIDE SEQUENCE [LARGE SCALE GENOMIC DNA]</scope>
    <source>
        <strain evidence="4">WRAIR2</strain>
    </source>
</reference>
<dbReference type="Pfam" id="PF13837">
    <property type="entry name" value="Myb_DNA-bind_4"/>
    <property type="match status" value="1"/>
</dbReference>
<dbReference type="EnsemblMetazoa" id="ADIR006438-RA">
    <property type="protein sequence ID" value="ADIR006438-PA"/>
    <property type="gene ID" value="ADIR006438"/>
</dbReference>
<evidence type="ECO:0000313" key="4">
    <source>
        <dbReference type="Proteomes" id="UP000075884"/>
    </source>
</evidence>
<name>A0A182NFL6_9DIPT</name>
<organism evidence="3 4">
    <name type="scientific">Anopheles dirus</name>
    <dbReference type="NCBI Taxonomy" id="7168"/>
    <lineage>
        <taxon>Eukaryota</taxon>
        <taxon>Metazoa</taxon>
        <taxon>Ecdysozoa</taxon>
        <taxon>Arthropoda</taxon>
        <taxon>Hexapoda</taxon>
        <taxon>Insecta</taxon>
        <taxon>Pterygota</taxon>
        <taxon>Neoptera</taxon>
        <taxon>Endopterygota</taxon>
        <taxon>Diptera</taxon>
        <taxon>Nematocera</taxon>
        <taxon>Culicoidea</taxon>
        <taxon>Culicidae</taxon>
        <taxon>Anophelinae</taxon>
        <taxon>Anopheles</taxon>
    </lineage>
</organism>
<reference evidence="3" key="2">
    <citation type="submission" date="2020-05" db="UniProtKB">
        <authorList>
            <consortium name="EnsemblMetazoa"/>
        </authorList>
    </citation>
    <scope>IDENTIFICATION</scope>
    <source>
        <strain evidence="3">WRAIR2</strain>
    </source>
</reference>
<feature type="region of interest" description="Disordered" evidence="1">
    <location>
        <begin position="158"/>
        <end position="193"/>
    </location>
</feature>
<dbReference type="AlphaFoldDB" id="A0A182NFL6"/>
<keyword evidence="4" id="KW-1185">Reference proteome</keyword>